<keyword evidence="3" id="KW-1185">Reference proteome</keyword>
<feature type="transmembrane region" description="Helical" evidence="1">
    <location>
        <begin position="230"/>
        <end position="248"/>
    </location>
</feature>
<feature type="transmembrane region" description="Helical" evidence="1">
    <location>
        <begin position="78"/>
        <end position="102"/>
    </location>
</feature>
<dbReference type="EMBL" id="LT960614">
    <property type="protein sequence ID" value="SON53902.1"/>
    <property type="molecule type" value="Genomic_DNA"/>
</dbReference>
<feature type="transmembrane region" description="Helical" evidence="1">
    <location>
        <begin position="260"/>
        <end position="285"/>
    </location>
</feature>
<keyword evidence="1" id="KW-1133">Transmembrane helix</keyword>
<dbReference type="KEGG" id="hdi:HDIA_0361"/>
<organism evidence="2 3">
    <name type="scientific">Hartmannibacter diazotrophicus</name>
    <dbReference type="NCBI Taxonomy" id="1482074"/>
    <lineage>
        <taxon>Bacteria</taxon>
        <taxon>Pseudomonadati</taxon>
        <taxon>Pseudomonadota</taxon>
        <taxon>Alphaproteobacteria</taxon>
        <taxon>Hyphomicrobiales</taxon>
        <taxon>Pleomorphomonadaceae</taxon>
        <taxon>Hartmannibacter</taxon>
    </lineage>
</organism>
<feature type="transmembrane region" description="Helical" evidence="1">
    <location>
        <begin position="108"/>
        <end position="130"/>
    </location>
</feature>
<feature type="transmembrane region" description="Helical" evidence="1">
    <location>
        <begin position="181"/>
        <end position="198"/>
    </location>
</feature>
<dbReference type="GO" id="GO:0010468">
    <property type="term" value="P:regulation of gene expression"/>
    <property type="evidence" value="ECO:0007669"/>
    <property type="project" value="InterPro"/>
</dbReference>
<dbReference type="AlphaFoldDB" id="A0A2C9D0Q1"/>
<evidence type="ECO:0000313" key="2">
    <source>
        <dbReference type="EMBL" id="SON53902.1"/>
    </source>
</evidence>
<dbReference type="PIRSF" id="PIRSF038991">
    <property type="entry name" value="Protein_AbrB"/>
    <property type="match status" value="1"/>
</dbReference>
<keyword evidence="1" id="KW-0812">Transmembrane</keyword>
<reference evidence="3" key="1">
    <citation type="submission" date="2017-09" db="EMBL/GenBank/DDBJ databases">
        <title>Genome sequence of Nannocystis excedens DSM 71.</title>
        <authorList>
            <person name="Blom J."/>
        </authorList>
    </citation>
    <scope>NUCLEOTIDE SEQUENCE [LARGE SCALE GENOMIC DNA]</scope>
    <source>
        <strain evidence="3">type strain: E19</strain>
    </source>
</reference>
<dbReference type="InterPro" id="IPR007820">
    <property type="entry name" value="AbrB_fam"/>
</dbReference>
<dbReference type="OrthoDB" id="9809910at2"/>
<dbReference type="Proteomes" id="UP000223606">
    <property type="component" value="Chromosome 1"/>
</dbReference>
<dbReference type="GO" id="GO:0016020">
    <property type="term" value="C:membrane"/>
    <property type="evidence" value="ECO:0007669"/>
    <property type="project" value="InterPro"/>
</dbReference>
<dbReference type="NCBIfam" id="TIGR03082">
    <property type="entry name" value="Gneg_AbrB_dup"/>
    <property type="match status" value="2"/>
</dbReference>
<proteinExistence type="predicted"/>
<dbReference type="Pfam" id="PF05145">
    <property type="entry name" value="AbrB"/>
    <property type="match status" value="1"/>
</dbReference>
<dbReference type="PANTHER" id="PTHR38457:SF1">
    <property type="entry name" value="REGULATOR ABRB-RELATED"/>
    <property type="match status" value="1"/>
</dbReference>
<protein>
    <submittedName>
        <fullName evidence="2">Membrane protein AbrB duplication</fullName>
    </submittedName>
</protein>
<feature type="transmembrane region" description="Helical" evidence="1">
    <location>
        <begin position="205"/>
        <end position="224"/>
    </location>
</feature>
<keyword evidence="1" id="KW-0472">Membrane</keyword>
<gene>
    <name evidence="2" type="ORF">HDIA_0361</name>
</gene>
<evidence type="ECO:0000313" key="3">
    <source>
        <dbReference type="Proteomes" id="UP000223606"/>
    </source>
</evidence>
<feature type="transmembrane region" description="Helical" evidence="1">
    <location>
        <begin position="142"/>
        <end position="161"/>
    </location>
</feature>
<feature type="transmembrane region" description="Helical" evidence="1">
    <location>
        <begin position="323"/>
        <end position="341"/>
    </location>
</feature>
<accession>A0A2C9D0Q1</accession>
<dbReference type="InterPro" id="IPR017516">
    <property type="entry name" value="AbrB_dup"/>
</dbReference>
<sequence length="345" mass="35995">MPVVLQWCVLAALSAVLAAFLTWLAFPAALLLGPMVAGIIFAFHGGTLQVGQTLSMLGQGVLGCVIARSMPLTVSAELLLRWPLFVTIILSVVLVSAMLGWIMTRLRVLPGTTVVWGISPGAATVMTLMAESAGADAQLVAFMQYSRIIIAAGVASAVAKWTGIDAAHGTAAAEWFPAVDWLALAQTLGLAISGPLVARVTGVRGAALLVPLLAAIVLAHYGILEIELPRWLLVVVYAFLGWRIGLRFTRSLLLHALKSLPGILASSFALIIVCAGIAALLVVFADIDPLTAYLATSPGGADTVAIIATSSNADVAFVMTTQMFRFVIVLLLGPVTAKFVASRSA</sequence>
<name>A0A2C9D0Q1_9HYPH</name>
<feature type="transmembrane region" description="Helical" evidence="1">
    <location>
        <begin position="28"/>
        <end position="48"/>
    </location>
</feature>
<dbReference type="PANTHER" id="PTHR38457">
    <property type="entry name" value="REGULATOR ABRB-RELATED"/>
    <property type="match status" value="1"/>
</dbReference>
<evidence type="ECO:0000256" key="1">
    <source>
        <dbReference type="SAM" id="Phobius"/>
    </source>
</evidence>